<comment type="function">
    <text evidence="1">Acetylates the N-terminal alanine of ribosomal protein bS18.</text>
</comment>
<feature type="binding site" evidence="1">
    <location>
        <position position="118"/>
    </location>
    <ligand>
        <name>acetyl-CoA</name>
        <dbReference type="ChEBI" id="CHEBI:57288"/>
    </ligand>
</feature>
<comment type="similarity">
    <text evidence="1">Belongs to the acetyltransferase family. RimI subfamily.</text>
</comment>
<dbReference type="InterPro" id="IPR050276">
    <property type="entry name" value="MshD_Acetyltransferase"/>
</dbReference>
<keyword evidence="4" id="KW-1185">Reference proteome</keyword>
<dbReference type="NCBIfam" id="TIGR01575">
    <property type="entry name" value="rimI"/>
    <property type="match status" value="1"/>
</dbReference>
<dbReference type="CDD" id="cd04301">
    <property type="entry name" value="NAT_SF"/>
    <property type="match status" value="1"/>
</dbReference>
<dbReference type="AlphaFoldDB" id="A0A6L5QNP4"/>
<feature type="binding site" evidence="1">
    <location>
        <begin position="79"/>
        <end position="81"/>
    </location>
    <ligand>
        <name>acetyl-CoA</name>
        <dbReference type="ChEBI" id="CHEBI:57288"/>
    </ligand>
</feature>
<evidence type="ECO:0000256" key="1">
    <source>
        <dbReference type="HAMAP-Rule" id="MF_02210"/>
    </source>
</evidence>
<dbReference type="GO" id="GO:0005737">
    <property type="term" value="C:cytoplasm"/>
    <property type="evidence" value="ECO:0007669"/>
    <property type="project" value="UniProtKB-SubCell"/>
</dbReference>
<comment type="caution">
    <text evidence="3">The sequence shown here is derived from an EMBL/GenBank/DDBJ whole genome shotgun (WGS) entry which is preliminary data.</text>
</comment>
<dbReference type="Pfam" id="PF00583">
    <property type="entry name" value="Acetyltransf_1"/>
    <property type="match status" value="1"/>
</dbReference>
<proteinExistence type="inferred from homology"/>
<dbReference type="SUPFAM" id="SSF55729">
    <property type="entry name" value="Acyl-CoA N-acyltransferases (Nat)"/>
    <property type="match status" value="1"/>
</dbReference>
<gene>
    <name evidence="1 3" type="primary">rimI</name>
    <name evidence="3" type="ORF">GJ697_25750</name>
</gene>
<name>A0A6L5QNP4_9BURK</name>
<dbReference type="EC" id="2.3.1.266" evidence="1"/>
<dbReference type="PROSITE" id="PS51186">
    <property type="entry name" value="GNAT"/>
    <property type="match status" value="1"/>
</dbReference>
<dbReference type="Proteomes" id="UP000481037">
    <property type="component" value="Unassembled WGS sequence"/>
</dbReference>
<evidence type="ECO:0000259" key="2">
    <source>
        <dbReference type="PROSITE" id="PS51186"/>
    </source>
</evidence>
<feature type="active site" description="Proton acceptor" evidence="1">
    <location>
        <position position="113"/>
    </location>
</feature>
<dbReference type="InterPro" id="IPR043690">
    <property type="entry name" value="RimI"/>
</dbReference>
<feature type="active site" description="Proton donor" evidence="1">
    <location>
        <position position="125"/>
    </location>
</feature>
<keyword evidence="1" id="KW-0012">Acyltransferase</keyword>
<keyword evidence="1" id="KW-0963">Cytoplasm</keyword>
<organism evidence="3 4">
    <name type="scientific">Duganella alba</name>
    <dbReference type="NCBI Taxonomy" id="2666081"/>
    <lineage>
        <taxon>Bacteria</taxon>
        <taxon>Pseudomonadati</taxon>
        <taxon>Pseudomonadota</taxon>
        <taxon>Betaproteobacteria</taxon>
        <taxon>Burkholderiales</taxon>
        <taxon>Oxalobacteraceae</taxon>
        <taxon>Telluria group</taxon>
        <taxon>Duganella</taxon>
    </lineage>
</organism>
<evidence type="ECO:0000313" key="3">
    <source>
        <dbReference type="EMBL" id="MRX11235.1"/>
    </source>
</evidence>
<dbReference type="InterPro" id="IPR006464">
    <property type="entry name" value="AcTrfase_RimI/Ard1"/>
</dbReference>
<dbReference type="RefSeq" id="WP_154369267.1">
    <property type="nucleotide sequence ID" value="NZ_WKJM01000030.1"/>
</dbReference>
<dbReference type="PANTHER" id="PTHR43617">
    <property type="entry name" value="L-AMINO ACID N-ACETYLTRANSFERASE"/>
    <property type="match status" value="1"/>
</dbReference>
<reference evidence="3 4" key="1">
    <citation type="submission" date="2019-11" db="EMBL/GenBank/DDBJ databases">
        <title>Novel species isolated from a subtropical stream in China.</title>
        <authorList>
            <person name="Lu H."/>
        </authorList>
    </citation>
    <scope>NUCLEOTIDE SEQUENCE [LARGE SCALE GENOMIC DNA]</scope>
    <source>
        <strain evidence="3 4">FT25W</strain>
    </source>
</reference>
<comment type="subcellular location">
    <subcellularLocation>
        <location evidence="1">Cytoplasm</location>
    </subcellularLocation>
</comment>
<sequence length="157" mass="17938">MTAPVWDLARLNYEPMQQADLNDVFALEQSVYPHPWTMANFQDSLNSSYEAWVLRDRDGYLLGYFLLMAIVDEAHLLNVAVSAEKQGQGLGRFLLNQAAACARGLGMESVLLEVRPSNTRALEIYERYGFKQIGRRKGYYPAANQQREDAIVMRFQL</sequence>
<keyword evidence="1 3" id="KW-0808">Transferase</keyword>
<protein>
    <recommendedName>
        <fullName evidence="1">[Ribosomal protein bS18]-alanine N-acetyltransferase</fullName>
        <ecNumber evidence="1">2.3.1.266</ecNumber>
    </recommendedName>
</protein>
<accession>A0A6L5QNP4</accession>
<comment type="caution">
    <text evidence="1">Lacks conserved residue(s) required for the propagation of feature annotation.</text>
</comment>
<evidence type="ECO:0000313" key="4">
    <source>
        <dbReference type="Proteomes" id="UP000481037"/>
    </source>
</evidence>
<feature type="domain" description="N-acetyltransferase" evidence="2">
    <location>
        <begin position="11"/>
        <end position="157"/>
    </location>
</feature>
<dbReference type="HAMAP" id="MF_02210">
    <property type="entry name" value="RimI"/>
    <property type="match status" value="1"/>
</dbReference>
<dbReference type="InterPro" id="IPR016181">
    <property type="entry name" value="Acyl_CoA_acyltransferase"/>
</dbReference>
<dbReference type="Gene3D" id="3.40.630.30">
    <property type="match status" value="1"/>
</dbReference>
<comment type="catalytic activity">
    <reaction evidence="1">
        <text>N-terminal L-alanyl-[ribosomal protein bS18] + acetyl-CoA = N-terminal N(alpha)-acetyl-L-alanyl-[ribosomal protein bS18] + CoA + H(+)</text>
        <dbReference type="Rhea" id="RHEA:43756"/>
        <dbReference type="Rhea" id="RHEA-COMP:10676"/>
        <dbReference type="Rhea" id="RHEA-COMP:10677"/>
        <dbReference type="ChEBI" id="CHEBI:15378"/>
        <dbReference type="ChEBI" id="CHEBI:57287"/>
        <dbReference type="ChEBI" id="CHEBI:57288"/>
        <dbReference type="ChEBI" id="CHEBI:64718"/>
        <dbReference type="ChEBI" id="CHEBI:83683"/>
        <dbReference type="EC" id="2.3.1.266"/>
    </reaction>
</comment>
<dbReference type="EMBL" id="WKJM01000030">
    <property type="protein sequence ID" value="MRX11235.1"/>
    <property type="molecule type" value="Genomic_DNA"/>
</dbReference>
<dbReference type="PANTHER" id="PTHR43617:SF35">
    <property type="entry name" value="[RIBOSOMAL PROTEIN BS18]-ALANINE N-ACETYLTRANSFERASE"/>
    <property type="match status" value="1"/>
</dbReference>
<dbReference type="GO" id="GO:0008999">
    <property type="term" value="F:protein-N-terminal-alanine acetyltransferase activity"/>
    <property type="evidence" value="ECO:0007669"/>
    <property type="project" value="UniProtKB-UniRule"/>
</dbReference>
<dbReference type="InterPro" id="IPR000182">
    <property type="entry name" value="GNAT_dom"/>
</dbReference>